<gene>
    <name evidence="1" type="ORF">GTS_08270</name>
</gene>
<keyword evidence="2" id="KW-1185">Reference proteome</keyword>
<dbReference type="InterPro" id="IPR024520">
    <property type="entry name" value="DUF3558"/>
</dbReference>
<accession>A0A4D4J1A7</accession>
<evidence type="ECO:0000313" key="2">
    <source>
        <dbReference type="Proteomes" id="UP000298860"/>
    </source>
</evidence>
<dbReference type="Proteomes" id="UP000298860">
    <property type="component" value="Unassembled WGS sequence"/>
</dbReference>
<comment type="caution">
    <text evidence="1">The sequence shown here is derived from an EMBL/GenBank/DDBJ whole genome shotgun (WGS) entry which is preliminary data.</text>
</comment>
<evidence type="ECO:0000313" key="1">
    <source>
        <dbReference type="EMBL" id="GDY29194.1"/>
    </source>
</evidence>
<protein>
    <submittedName>
        <fullName evidence="1">Uncharacterized protein</fullName>
    </submittedName>
</protein>
<sequence>MGKIRKLERTDTEVGPACNWDPDDGNLASAALHTFPKLTGVNGLYNSGSSFPYFERAGLVGGYPAVHSAQGFNGPQSGDCETTVAVSDHGIFGVYVTASQPSYAHYRDMCTVSDALVVAAIENLKRAGG</sequence>
<name>A0A4D4J1A7_9PSEU</name>
<dbReference type="AlphaFoldDB" id="A0A4D4J1A7"/>
<dbReference type="Pfam" id="PF12079">
    <property type="entry name" value="DUF3558"/>
    <property type="match status" value="1"/>
</dbReference>
<dbReference type="EMBL" id="BJFL01000003">
    <property type="protein sequence ID" value="GDY29194.1"/>
    <property type="molecule type" value="Genomic_DNA"/>
</dbReference>
<proteinExistence type="predicted"/>
<reference evidence="2" key="1">
    <citation type="submission" date="2019-04" db="EMBL/GenBank/DDBJ databases">
        <title>Draft genome sequence of Pseudonocardiaceae bacterium SL3-2-4.</title>
        <authorList>
            <person name="Ningsih F."/>
            <person name="Yokota A."/>
            <person name="Sakai Y."/>
            <person name="Nanatani K."/>
            <person name="Yabe S."/>
            <person name="Oetari A."/>
            <person name="Sjamsuridzal W."/>
        </authorList>
    </citation>
    <scope>NUCLEOTIDE SEQUENCE [LARGE SCALE GENOMIC DNA]</scope>
    <source>
        <strain evidence="2">SL3-2-4</strain>
    </source>
</reference>
<organism evidence="1 2">
    <name type="scientific">Gandjariella thermophila</name>
    <dbReference type="NCBI Taxonomy" id="1931992"/>
    <lineage>
        <taxon>Bacteria</taxon>
        <taxon>Bacillati</taxon>
        <taxon>Actinomycetota</taxon>
        <taxon>Actinomycetes</taxon>
        <taxon>Pseudonocardiales</taxon>
        <taxon>Pseudonocardiaceae</taxon>
        <taxon>Gandjariella</taxon>
    </lineage>
</organism>